<proteinExistence type="predicted"/>
<reference evidence="2" key="1">
    <citation type="journal article" date="2017" name="Genome Biol.">
        <title>Comparative genomics reveals high biological diversity and specific adaptations in the industrially and medically important fungal genus Aspergillus.</title>
        <authorList>
            <person name="de Vries R.P."/>
            <person name="Riley R."/>
            <person name="Wiebenga A."/>
            <person name="Aguilar-Osorio G."/>
            <person name="Amillis S."/>
            <person name="Uchima C.A."/>
            <person name="Anderluh G."/>
            <person name="Asadollahi M."/>
            <person name="Askin M."/>
            <person name="Barry K."/>
            <person name="Battaglia E."/>
            <person name="Bayram O."/>
            <person name="Benocci T."/>
            <person name="Braus-Stromeyer S.A."/>
            <person name="Caldana C."/>
            <person name="Canovas D."/>
            <person name="Cerqueira G.C."/>
            <person name="Chen F."/>
            <person name="Chen W."/>
            <person name="Choi C."/>
            <person name="Clum A."/>
            <person name="Dos Santos R.A."/>
            <person name="Damasio A.R."/>
            <person name="Diallinas G."/>
            <person name="Emri T."/>
            <person name="Fekete E."/>
            <person name="Flipphi M."/>
            <person name="Freyberg S."/>
            <person name="Gallo A."/>
            <person name="Gournas C."/>
            <person name="Habgood R."/>
            <person name="Hainaut M."/>
            <person name="Harispe M.L."/>
            <person name="Henrissat B."/>
            <person name="Hilden K.S."/>
            <person name="Hope R."/>
            <person name="Hossain A."/>
            <person name="Karabika E."/>
            <person name="Karaffa L."/>
            <person name="Karanyi Z."/>
            <person name="Krasevec N."/>
            <person name="Kuo A."/>
            <person name="Kusch H."/>
            <person name="LaButti K."/>
            <person name="Lagendijk E.L."/>
            <person name="Lapidus A."/>
            <person name="Levasseur A."/>
            <person name="Lindquist E."/>
            <person name="Lipzen A."/>
            <person name="Logrieco A.F."/>
            <person name="MacCabe A."/>
            <person name="Maekelae M.R."/>
            <person name="Malavazi I."/>
            <person name="Melin P."/>
            <person name="Meyer V."/>
            <person name="Mielnichuk N."/>
            <person name="Miskei M."/>
            <person name="Molnar A.P."/>
            <person name="Mule G."/>
            <person name="Ngan C.Y."/>
            <person name="Orejas M."/>
            <person name="Orosz E."/>
            <person name="Ouedraogo J.P."/>
            <person name="Overkamp K.M."/>
            <person name="Park H.-S."/>
            <person name="Perrone G."/>
            <person name="Piumi F."/>
            <person name="Punt P.J."/>
            <person name="Ram A.F."/>
            <person name="Ramon A."/>
            <person name="Rauscher S."/>
            <person name="Record E."/>
            <person name="Riano-Pachon D.M."/>
            <person name="Robert V."/>
            <person name="Roehrig J."/>
            <person name="Ruller R."/>
            <person name="Salamov A."/>
            <person name="Salih N.S."/>
            <person name="Samson R.A."/>
            <person name="Sandor E."/>
            <person name="Sanguinetti M."/>
            <person name="Schuetze T."/>
            <person name="Sepcic K."/>
            <person name="Shelest E."/>
            <person name="Sherlock G."/>
            <person name="Sophianopoulou V."/>
            <person name="Squina F.M."/>
            <person name="Sun H."/>
            <person name="Susca A."/>
            <person name="Todd R.B."/>
            <person name="Tsang A."/>
            <person name="Unkles S.E."/>
            <person name="van de Wiele N."/>
            <person name="van Rossen-Uffink D."/>
            <person name="Oliveira J.V."/>
            <person name="Vesth T.C."/>
            <person name="Visser J."/>
            <person name="Yu J.-H."/>
            <person name="Zhou M."/>
            <person name="Andersen M.R."/>
            <person name="Archer D.B."/>
            <person name="Baker S.E."/>
            <person name="Benoit I."/>
            <person name="Brakhage A.A."/>
            <person name="Braus G.H."/>
            <person name="Fischer R."/>
            <person name="Frisvad J.C."/>
            <person name="Goldman G.H."/>
            <person name="Houbraken J."/>
            <person name="Oakley B."/>
            <person name="Pocsi I."/>
            <person name="Scazzocchio C."/>
            <person name="Seiboth B."/>
            <person name="vanKuyk P.A."/>
            <person name="Wortman J."/>
            <person name="Dyer P.S."/>
            <person name="Grigoriev I.V."/>
        </authorList>
    </citation>
    <scope>NUCLEOTIDE SEQUENCE [LARGE SCALE GENOMIC DNA]</scope>
    <source>
        <strain evidence="2">CBS 516.65</strain>
    </source>
</reference>
<keyword evidence="2" id="KW-1185">Reference proteome</keyword>
<protein>
    <submittedName>
        <fullName evidence="1">Uncharacterized protein</fullName>
    </submittedName>
</protein>
<organism evidence="1 2">
    <name type="scientific">Aspergillus glaucus CBS 516.65</name>
    <dbReference type="NCBI Taxonomy" id="1160497"/>
    <lineage>
        <taxon>Eukaryota</taxon>
        <taxon>Fungi</taxon>
        <taxon>Dikarya</taxon>
        <taxon>Ascomycota</taxon>
        <taxon>Pezizomycotina</taxon>
        <taxon>Eurotiomycetes</taxon>
        <taxon>Eurotiomycetidae</taxon>
        <taxon>Eurotiales</taxon>
        <taxon>Aspergillaceae</taxon>
        <taxon>Aspergillus</taxon>
        <taxon>Aspergillus subgen. Aspergillus</taxon>
    </lineage>
</organism>
<name>A0A1L9VN23_ASPGL</name>
<dbReference type="RefSeq" id="XP_022402025.1">
    <property type="nucleotide sequence ID" value="XM_022546422.1"/>
</dbReference>
<dbReference type="AlphaFoldDB" id="A0A1L9VN23"/>
<accession>A0A1L9VN23</accession>
<evidence type="ECO:0000313" key="1">
    <source>
        <dbReference type="EMBL" id="OJJ85327.1"/>
    </source>
</evidence>
<dbReference type="VEuPathDB" id="FungiDB:ASPGLDRAFT_46334"/>
<gene>
    <name evidence="1" type="ORF">ASPGLDRAFT_46334</name>
</gene>
<sequence>MFGTYSISFVFETHLPPPLPLPQKVAGLACRITDNSNDFGPEAPIDRLGQLRLELTSSWK</sequence>
<dbReference type="Proteomes" id="UP000184300">
    <property type="component" value="Unassembled WGS sequence"/>
</dbReference>
<evidence type="ECO:0000313" key="2">
    <source>
        <dbReference type="Proteomes" id="UP000184300"/>
    </source>
</evidence>
<dbReference type="EMBL" id="KV878895">
    <property type="protein sequence ID" value="OJJ85327.1"/>
    <property type="molecule type" value="Genomic_DNA"/>
</dbReference>
<dbReference type="GeneID" id="34462683"/>